<protein>
    <submittedName>
        <fullName evidence="1">Uncharacterized protein</fullName>
    </submittedName>
</protein>
<name>D3F0N2_CONWI</name>
<reference evidence="1 2" key="1">
    <citation type="journal article" date="2010" name="Stand. Genomic Sci.">
        <title>Complete genome sequence of Conexibacter woesei type strain (ID131577).</title>
        <authorList>
            <person name="Pukall R."/>
            <person name="Lapidus A."/>
            <person name="Glavina Del Rio T."/>
            <person name="Copeland A."/>
            <person name="Tice H."/>
            <person name="Cheng J.-F."/>
            <person name="Lucas S."/>
            <person name="Chen F."/>
            <person name="Nolan M."/>
            <person name="Bruce D."/>
            <person name="Goodwin L."/>
            <person name="Pitluck S."/>
            <person name="Mavromatis K."/>
            <person name="Ivanova N."/>
            <person name="Ovchinnikova G."/>
            <person name="Pati A."/>
            <person name="Chen A."/>
            <person name="Palaniappan K."/>
            <person name="Land M."/>
            <person name="Hauser L."/>
            <person name="Chang Y.-J."/>
            <person name="Jeffries C.D."/>
            <person name="Chain P."/>
            <person name="Meincke L."/>
            <person name="Sims D."/>
            <person name="Brettin T."/>
            <person name="Detter J.C."/>
            <person name="Rohde M."/>
            <person name="Goeker M."/>
            <person name="Bristow J."/>
            <person name="Eisen J.A."/>
            <person name="Markowitz V."/>
            <person name="Kyrpides N.C."/>
            <person name="Klenk H.-P."/>
            <person name="Hugenholtz P."/>
        </authorList>
    </citation>
    <scope>NUCLEOTIDE SEQUENCE [LARGE SCALE GENOMIC DNA]</scope>
    <source>
        <strain evidence="2">DSM 14684 / CIP 108061 / JCM 11494 / NBRC 100937 / ID131577</strain>
    </source>
</reference>
<gene>
    <name evidence="1" type="ordered locus">Cwoe_5561</name>
</gene>
<keyword evidence="2" id="KW-1185">Reference proteome</keyword>
<dbReference type="STRING" id="469383.Cwoe_5561"/>
<evidence type="ECO:0000313" key="1">
    <source>
        <dbReference type="EMBL" id="ADB53966.1"/>
    </source>
</evidence>
<sequence>MKTAALYRCVACGTRWRYEQIRNVARCRACGCGLALCREPAPPATKQ</sequence>
<dbReference type="InterPro" id="IPR029040">
    <property type="entry name" value="RPABC4/Spt4"/>
</dbReference>
<dbReference type="AlphaFoldDB" id="D3F0N2"/>
<accession>D3F0N2</accession>
<proteinExistence type="predicted"/>
<organism evidence="1 2">
    <name type="scientific">Conexibacter woesei (strain DSM 14684 / CCUG 47730 / CIP 108061 / JCM 11494 / NBRC 100937 / ID131577)</name>
    <dbReference type="NCBI Taxonomy" id="469383"/>
    <lineage>
        <taxon>Bacteria</taxon>
        <taxon>Bacillati</taxon>
        <taxon>Actinomycetota</taxon>
        <taxon>Thermoleophilia</taxon>
        <taxon>Solirubrobacterales</taxon>
        <taxon>Conexibacteraceae</taxon>
        <taxon>Conexibacter</taxon>
    </lineage>
</organism>
<reference evidence="2" key="2">
    <citation type="submission" date="2010-01" db="EMBL/GenBank/DDBJ databases">
        <title>The complete genome of Conexibacter woesei DSM 14684.</title>
        <authorList>
            <consortium name="US DOE Joint Genome Institute (JGI-PGF)"/>
            <person name="Lucas S."/>
            <person name="Copeland A."/>
            <person name="Lapidus A."/>
            <person name="Glavina del Rio T."/>
            <person name="Dalin E."/>
            <person name="Tice H."/>
            <person name="Bruce D."/>
            <person name="Goodwin L."/>
            <person name="Pitluck S."/>
            <person name="Kyrpides N."/>
            <person name="Mavromatis K."/>
            <person name="Ivanova N."/>
            <person name="Mikhailova N."/>
            <person name="Chertkov O."/>
            <person name="Brettin T."/>
            <person name="Detter J.C."/>
            <person name="Han C."/>
            <person name="Larimer F."/>
            <person name="Land M."/>
            <person name="Hauser L."/>
            <person name="Markowitz V."/>
            <person name="Cheng J.-F."/>
            <person name="Hugenholtz P."/>
            <person name="Woyke T."/>
            <person name="Wu D."/>
            <person name="Pukall R."/>
            <person name="Steenblock K."/>
            <person name="Schneider S."/>
            <person name="Klenk H.-P."/>
            <person name="Eisen J.A."/>
        </authorList>
    </citation>
    <scope>NUCLEOTIDE SEQUENCE [LARGE SCALE GENOMIC DNA]</scope>
    <source>
        <strain evidence="2">DSM 14684 / CIP 108061 / JCM 11494 / NBRC 100937 / ID131577</strain>
    </source>
</reference>
<dbReference type="EMBL" id="CP001854">
    <property type="protein sequence ID" value="ADB53966.1"/>
    <property type="molecule type" value="Genomic_DNA"/>
</dbReference>
<dbReference type="SUPFAM" id="SSF63393">
    <property type="entry name" value="RNA polymerase subunits"/>
    <property type="match status" value="1"/>
</dbReference>
<dbReference type="HOGENOM" id="CLU_3166845_0_0_11"/>
<dbReference type="KEGG" id="cwo:Cwoe_5561"/>
<evidence type="ECO:0000313" key="2">
    <source>
        <dbReference type="Proteomes" id="UP000008229"/>
    </source>
</evidence>
<dbReference type="Proteomes" id="UP000008229">
    <property type="component" value="Chromosome"/>
</dbReference>
<dbReference type="RefSeq" id="WP_012937017.1">
    <property type="nucleotide sequence ID" value="NC_013739.1"/>
</dbReference>